<reference evidence="1 2" key="1">
    <citation type="submission" date="2023-10" db="EMBL/GenBank/DDBJ databases">
        <title>Noviherbaspirillum sp. CPCC 100848 genome assembly.</title>
        <authorList>
            <person name="Li X.Y."/>
            <person name="Fang X.M."/>
        </authorList>
    </citation>
    <scope>NUCLEOTIDE SEQUENCE [LARGE SCALE GENOMIC DNA]</scope>
    <source>
        <strain evidence="1 2">CPCC 100848</strain>
    </source>
</reference>
<protein>
    <recommendedName>
        <fullName evidence="3">Type III secretion chaperone SycN</fullName>
    </recommendedName>
</protein>
<dbReference type="Proteomes" id="UP001352263">
    <property type="component" value="Unassembled WGS sequence"/>
</dbReference>
<dbReference type="Gene3D" id="3.30.1460.10">
    <property type="match status" value="1"/>
</dbReference>
<comment type="caution">
    <text evidence="1">The sequence shown here is derived from an EMBL/GenBank/DDBJ whole genome shotgun (WGS) entry which is preliminary data.</text>
</comment>
<proteinExistence type="predicted"/>
<sequence>MHWVQQTLADFGKSLGMDGLSFSEQGMASLQFQSGSQLGVELVNEEVLVYRIQPTPFPSPELRGKVLRQADFRQGGQFPFQVGMKGVGQEAVLVVLVRVPVRDFTLPMLERVINGLNSRWVDLA</sequence>
<dbReference type="InterPro" id="IPR012673">
    <property type="entry name" value="T3SS_SynN"/>
</dbReference>
<accession>A0ABU6JBD2</accession>
<dbReference type="SUPFAM" id="SSF69635">
    <property type="entry name" value="Type III secretory system chaperone-like"/>
    <property type="match status" value="1"/>
</dbReference>
<organism evidence="1 2">
    <name type="scientific">Noviherbaspirillum album</name>
    <dbReference type="NCBI Taxonomy" id="3080276"/>
    <lineage>
        <taxon>Bacteria</taxon>
        <taxon>Pseudomonadati</taxon>
        <taxon>Pseudomonadota</taxon>
        <taxon>Betaproteobacteria</taxon>
        <taxon>Burkholderiales</taxon>
        <taxon>Oxalobacteraceae</taxon>
        <taxon>Noviherbaspirillum</taxon>
    </lineage>
</organism>
<name>A0ABU6JBD2_9BURK</name>
<evidence type="ECO:0008006" key="3">
    <source>
        <dbReference type="Google" id="ProtNLM"/>
    </source>
</evidence>
<dbReference type="RefSeq" id="WP_326507457.1">
    <property type="nucleotide sequence ID" value="NZ_JAWIIV010000013.1"/>
</dbReference>
<evidence type="ECO:0000313" key="1">
    <source>
        <dbReference type="EMBL" id="MEC4720741.1"/>
    </source>
</evidence>
<evidence type="ECO:0000313" key="2">
    <source>
        <dbReference type="Proteomes" id="UP001352263"/>
    </source>
</evidence>
<dbReference type="EMBL" id="JAWIIV010000013">
    <property type="protein sequence ID" value="MEC4720741.1"/>
    <property type="molecule type" value="Genomic_DNA"/>
</dbReference>
<keyword evidence="2" id="KW-1185">Reference proteome</keyword>
<gene>
    <name evidence="1" type="ORF">RY831_16375</name>
</gene>
<dbReference type="Pfam" id="PF21665">
    <property type="entry name" value="Type_III_SycN"/>
    <property type="match status" value="1"/>
</dbReference>